<proteinExistence type="predicted"/>
<dbReference type="Proteomes" id="UP000290218">
    <property type="component" value="Unassembled WGS sequence"/>
</dbReference>
<comment type="cofactor">
    <cofactor evidence="3">
        <name>Mg(2+)</name>
        <dbReference type="ChEBI" id="CHEBI:18420"/>
    </cofactor>
</comment>
<evidence type="ECO:0000256" key="2">
    <source>
        <dbReference type="ARBA" id="ARBA00022842"/>
    </source>
</evidence>
<protein>
    <submittedName>
        <fullName evidence="4">Inositol monophosphatase</fullName>
    </submittedName>
</protein>
<evidence type="ECO:0000313" key="4">
    <source>
        <dbReference type="EMBL" id="RXK56962.1"/>
    </source>
</evidence>
<feature type="binding site" evidence="3">
    <location>
        <position position="75"/>
    </location>
    <ligand>
        <name>Mg(2+)</name>
        <dbReference type="ChEBI" id="CHEBI:18420"/>
        <label>1</label>
        <note>catalytic</note>
    </ligand>
</feature>
<organism evidence="4 5">
    <name type="scientific">Oleiharenicola lentus</name>
    <dbReference type="NCBI Taxonomy" id="2508720"/>
    <lineage>
        <taxon>Bacteria</taxon>
        <taxon>Pseudomonadati</taxon>
        <taxon>Verrucomicrobiota</taxon>
        <taxon>Opitutia</taxon>
        <taxon>Opitutales</taxon>
        <taxon>Opitutaceae</taxon>
        <taxon>Oleiharenicola</taxon>
    </lineage>
</organism>
<dbReference type="PANTHER" id="PTHR20854:SF4">
    <property type="entry name" value="INOSITOL-1-MONOPHOSPHATASE-RELATED"/>
    <property type="match status" value="1"/>
</dbReference>
<dbReference type="PRINTS" id="PR00377">
    <property type="entry name" value="IMPHPHTASES"/>
</dbReference>
<dbReference type="AlphaFoldDB" id="A0A4Q1CDE8"/>
<dbReference type="PROSITE" id="PS00630">
    <property type="entry name" value="IMP_2"/>
    <property type="match status" value="1"/>
</dbReference>
<keyword evidence="1 3" id="KW-0479">Metal-binding</keyword>
<dbReference type="InterPro" id="IPR000760">
    <property type="entry name" value="Inositol_monophosphatase-like"/>
</dbReference>
<reference evidence="4 5" key="1">
    <citation type="submission" date="2019-01" db="EMBL/GenBank/DDBJ databases">
        <title>Lacunisphaera sp. strain TWA-58.</title>
        <authorList>
            <person name="Chen W.-M."/>
        </authorList>
    </citation>
    <scope>NUCLEOTIDE SEQUENCE [LARGE SCALE GENOMIC DNA]</scope>
    <source>
        <strain evidence="4 5">TWA-58</strain>
    </source>
</reference>
<sequence>MAESELMHREFGRARAEIKYDGTKVTPVDVAISQHLQDAIAKAFPEDQFFSEELTPTETPTPVTSRFCWVCDPIDGTNNYANGIAHCAISLALLEHGEPVYGVIYDLARRKLIHGGPGRGVWDGDQQVKARPDSPSGHSLIGFHSPVDKVYAGEGKRLIENFKIRGLGSSTLHLAYVAIGLLDGVVEHNNRLWDIAAACALVEESGAKIHYLTASPYPMKEFTLKAPRVQYVTGNAATVVKLREILGR</sequence>
<dbReference type="SUPFAM" id="SSF56655">
    <property type="entry name" value="Carbohydrate phosphatase"/>
    <property type="match status" value="1"/>
</dbReference>
<keyword evidence="5" id="KW-1185">Reference proteome</keyword>
<feature type="binding site" evidence="3">
    <location>
        <position position="194"/>
    </location>
    <ligand>
        <name>Mg(2+)</name>
        <dbReference type="ChEBI" id="CHEBI:18420"/>
        <label>1</label>
        <note>catalytic</note>
    </ligand>
</feature>
<accession>A0A4Q1CDE8</accession>
<dbReference type="PANTHER" id="PTHR20854">
    <property type="entry name" value="INOSITOL MONOPHOSPHATASE"/>
    <property type="match status" value="1"/>
</dbReference>
<dbReference type="GO" id="GO:0008934">
    <property type="term" value="F:inositol monophosphate 1-phosphatase activity"/>
    <property type="evidence" value="ECO:0007669"/>
    <property type="project" value="TreeGrafter"/>
</dbReference>
<keyword evidence="2 3" id="KW-0460">Magnesium</keyword>
<name>A0A4Q1CDE8_9BACT</name>
<dbReference type="GO" id="GO:0046854">
    <property type="term" value="P:phosphatidylinositol phosphate biosynthetic process"/>
    <property type="evidence" value="ECO:0007669"/>
    <property type="project" value="InterPro"/>
</dbReference>
<dbReference type="OrthoDB" id="9772456at2"/>
<dbReference type="GO" id="GO:0046872">
    <property type="term" value="F:metal ion binding"/>
    <property type="evidence" value="ECO:0007669"/>
    <property type="project" value="UniProtKB-KW"/>
</dbReference>
<dbReference type="Gene3D" id="3.40.190.80">
    <property type="match status" value="1"/>
</dbReference>
<dbReference type="CDD" id="cd01637">
    <property type="entry name" value="IMPase_like"/>
    <property type="match status" value="1"/>
</dbReference>
<feature type="binding site" evidence="3">
    <location>
        <position position="72"/>
    </location>
    <ligand>
        <name>Mg(2+)</name>
        <dbReference type="ChEBI" id="CHEBI:18420"/>
        <label>1</label>
        <note>catalytic</note>
    </ligand>
</feature>
<dbReference type="GO" id="GO:0006020">
    <property type="term" value="P:inositol metabolic process"/>
    <property type="evidence" value="ECO:0007669"/>
    <property type="project" value="TreeGrafter"/>
</dbReference>
<feature type="binding site" evidence="3">
    <location>
        <position position="74"/>
    </location>
    <ligand>
        <name>Mg(2+)</name>
        <dbReference type="ChEBI" id="CHEBI:18420"/>
        <label>1</label>
        <note>catalytic</note>
    </ligand>
</feature>
<gene>
    <name evidence="4" type="ORF">ESB00_09410</name>
</gene>
<evidence type="ECO:0000313" key="5">
    <source>
        <dbReference type="Proteomes" id="UP000290218"/>
    </source>
</evidence>
<comment type="caution">
    <text evidence="4">The sequence shown here is derived from an EMBL/GenBank/DDBJ whole genome shotgun (WGS) entry which is preliminary data.</text>
</comment>
<dbReference type="GO" id="GO:0007165">
    <property type="term" value="P:signal transduction"/>
    <property type="evidence" value="ECO:0007669"/>
    <property type="project" value="TreeGrafter"/>
</dbReference>
<evidence type="ECO:0000256" key="1">
    <source>
        <dbReference type="ARBA" id="ARBA00022723"/>
    </source>
</evidence>
<dbReference type="InterPro" id="IPR020550">
    <property type="entry name" value="Inositol_monophosphatase_CS"/>
</dbReference>
<evidence type="ECO:0000256" key="3">
    <source>
        <dbReference type="PIRSR" id="PIRSR600760-2"/>
    </source>
</evidence>
<feature type="binding site" evidence="3">
    <location>
        <position position="52"/>
    </location>
    <ligand>
        <name>Mg(2+)</name>
        <dbReference type="ChEBI" id="CHEBI:18420"/>
        <label>1</label>
        <note>catalytic</note>
    </ligand>
</feature>
<dbReference type="Pfam" id="PF00459">
    <property type="entry name" value="Inositol_P"/>
    <property type="match status" value="1"/>
</dbReference>
<dbReference type="Gene3D" id="3.30.540.10">
    <property type="entry name" value="Fructose-1,6-Bisphosphatase, subunit A, domain 1"/>
    <property type="match status" value="1"/>
</dbReference>
<dbReference type="EMBL" id="SDHX01000001">
    <property type="protein sequence ID" value="RXK56962.1"/>
    <property type="molecule type" value="Genomic_DNA"/>
</dbReference>